<dbReference type="EMBL" id="JBBDHC010000007">
    <property type="protein sequence ID" value="MEJ1249395.1"/>
    <property type="molecule type" value="Genomic_DNA"/>
</dbReference>
<proteinExistence type="predicted"/>
<reference evidence="1 2" key="1">
    <citation type="journal article" date="2016" name="Antonie Van Leeuwenhoek">
        <title>Denitratimonas tolerans gen. nov., sp. nov., a denitrifying bacterium isolated from a bioreactor for tannery wastewater treatment.</title>
        <authorList>
            <person name="Han S.I."/>
            <person name="Kim J.O."/>
            <person name="Lee Y.R."/>
            <person name="Ekpeghere K.I."/>
            <person name="Koh S.C."/>
            <person name="Whang K.S."/>
        </authorList>
    </citation>
    <scope>NUCLEOTIDE SEQUENCE [LARGE SCALE GENOMIC DNA]</scope>
    <source>
        <strain evidence="1 2">KACC 17565</strain>
    </source>
</reference>
<dbReference type="Proteomes" id="UP001364472">
    <property type="component" value="Unassembled WGS sequence"/>
</dbReference>
<evidence type="ECO:0000313" key="2">
    <source>
        <dbReference type="Proteomes" id="UP001364472"/>
    </source>
</evidence>
<keyword evidence="2" id="KW-1185">Reference proteome</keyword>
<comment type="caution">
    <text evidence="1">The sequence shown here is derived from an EMBL/GenBank/DDBJ whole genome shotgun (WGS) entry which is preliminary data.</text>
</comment>
<sequence length="79" mass="8081">MQFQLAANRPTAAMVAAAVHPLDPGARIAIDERRGVLEVMSTASASQVAFALQQIGCEVTPLENLVHISGGSTCCGGCA</sequence>
<dbReference type="AlphaFoldDB" id="A0AAW9R3S4"/>
<organism evidence="1 2">
    <name type="scientific">Denitratimonas tolerans</name>
    <dbReference type="NCBI Taxonomy" id="1338420"/>
    <lineage>
        <taxon>Bacteria</taxon>
        <taxon>Pseudomonadati</taxon>
        <taxon>Pseudomonadota</taxon>
        <taxon>Gammaproteobacteria</taxon>
        <taxon>Lysobacterales</taxon>
        <taxon>Lysobacteraceae</taxon>
        <taxon>Denitratimonas</taxon>
    </lineage>
</organism>
<gene>
    <name evidence="1" type="ORF">WB794_06875</name>
</gene>
<protein>
    <submittedName>
        <fullName evidence="1">Uncharacterized protein</fullName>
    </submittedName>
</protein>
<accession>A0AAW9R3S4</accession>
<name>A0AAW9R3S4_9GAMM</name>
<evidence type="ECO:0000313" key="1">
    <source>
        <dbReference type="EMBL" id="MEJ1249395.1"/>
    </source>
</evidence>
<dbReference type="RefSeq" id="WP_337335108.1">
    <property type="nucleotide sequence ID" value="NZ_JBBDHC010000007.1"/>
</dbReference>